<dbReference type="PATRIC" id="fig|284581.3.peg.2728"/>
<keyword evidence="1" id="KW-0812">Transmembrane</keyword>
<dbReference type="Proteomes" id="UP000037558">
    <property type="component" value="Unassembled WGS sequence"/>
</dbReference>
<protein>
    <submittedName>
        <fullName evidence="2">Uncharacterized protein</fullName>
    </submittedName>
</protein>
<dbReference type="EMBL" id="LILC01000029">
    <property type="protein sequence ID" value="KOO41871.1"/>
    <property type="molecule type" value="Genomic_DNA"/>
</dbReference>
<reference evidence="3" key="1">
    <citation type="submission" date="2015-08" db="EMBL/GenBank/DDBJ databases">
        <title>Fjat-14210 dsm16467.</title>
        <authorList>
            <person name="Liu B."/>
            <person name="Wang J."/>
            <person name="Zhu Y."/>
            <person name="Liu G."/>
            <person name="Chen Q."/>
            <person name="Chen Z."/>
            <person name="Lan J."/>
            <person name="Che J."/>
            <person name="Ge C."/>
            <person name="Shi H."/>
            <person name="Pan Z."/>
            <person name="Liu X."/>
        </authorList>
    </citation>
    <scope>NUCLEOTIDE SEQUENCE [LARGE SCALE GENOMIC DNA]</scope>
    <source>
        <strain evidence="3">DSM 16467</strain>
    </source>
</reference>
<keyword evidence="1" id="KW-1133">Transmembrane helix</keyword>
<keyword evidence="3" id="KW-1185">Reference proteome</keyword>
<dbReference type="AlphaFoldDB" id="A0A0M0KSS5"/>
<sequence>MKSEKAKNSLFFILMVIGSGFIAIFYYSRYDLPVLGFMSIHSSEQSQQIFLSSYNWLGLRKDVSSFEFSNMKELHHLIDPIYNVLKAQIVWFVGVFITILTVIVKPTRLYNYYRNIGITMIIIGVIAQIVLVQFIYN</sequence>
<name>A0A0M0KSS5_9BACI</name>
<proteinExistence type="predicted"/>
<feature type="transmembrane region" description="Helical" evidence="1">
    <location>
        <begin position="9"/>
        <end position="28"/>
    </location>
</feature>
<feature type="transmembrane region" description="Helical" evidence="1">
    <location>
        <begin position="116"/>
        <end position="136"/>
    </location>
</feature>
<evidence type="ECO:0000313" key="2">
    <source>
        <dbReference type="EMBL" id="KOO41871.1"/>
    </source>
</evidence>
<dbReference type="RefSeq" id="WP_053403019.1">
    <property type="nucleotide sequence ID" value="NZ_LILC01000029.1"/>
</dbReference>
<comment type="caution">
    <text evidence="2">The sequence shown here is derived from an EMBL/GenBank/DDBJ whole genome shotgun (WGS) entry which is preliminary data.</text>
</comment>
<dbReference type="OrthoDB" id="2883551at2"/>
<evidence type="ECO:0000256" key="1">
    <source>
        <dbReference type="SAM" id="Phobius"/>
    </source>
</evidence>
<keyword evidence="1" id="KW-0472">Membrane</keyword>
<accession>A0A0M0KSS5</accession>
<gene>
    <name evidence="2" type="ORF">AMD01_18950</name>
</gene>
<organism evidence="2 3">
    <name type="scientific">Priestia koreensis</name>
    <dbReference type="NCBI Taxonomy" id="284581"/>
    <lineage>
        <taxon>Bacteria</taxon>
        <taxon>Bacillati</taxon>
        <taxon>Bacillota</taxon>
        <taxon>Bacilli</taxon>
        <taxon>Bacillales</taxon>
        <taxon>Bacillaceae</taxon>
        <taxon>Priestia</taxon>
    </lineage>
</organism>
<feature type="transmembrane region" description="Helical" evidence="1">
    <location>
        <begin position="81"/>
        <end position="104"/>
    </location>
</feature>
<evidence type="ECO:0000313" key="3">
    <source>
        <dbReference type="Proteomes" id="UP000037558"/>
    </source>
</evidence>